<feature type="domain" description="PpiC" evidence="4">
    <location>
        <begin position="171"/>
        <end position="271"/>
    </location>
</feature>
<gene>
    <name evidence="5" type="ORF">H4K34_16845</name>
</gene>
<evidence type="ECO:0000256" key="3">
    <source>
        <dbReference type="SAM" id="SignalP"/>
    </source>
</evidence>
<evidence type="ECO:0000313" key="5">
    <source>
        <dbReference type="EMBL" id="QNR24019.1"/>
    </source>
</evidence>
<organism evidence="5 6">
    <name type="scientific">Croceimicrobium hydrocarbonivorans</name>
    <dbReference type="NCBI Taxonomy" id="2761580"/>
    <lineage>
        <taxon>Bacteria</taxon>
        <taxon>Pseudomonadati</taxon>
        <taxon>Bacteroidota</taxon>
        <taxon>Flavobacteriia</taxon>
        <taxon>Flavobacteriales</taxon>
        <taxon>Owenweeksiaceae</taxon>
        <taxon>Croceimicrobium</taxon>
    </lineage>
</organism>
<keyword evidence="2" id="KW-0697">Rotamase</keyword>
<dbReference type="Gene3D" id="3.10.50.40">
    <property type="match status" value="2"/>
</dbReference>
<name>A0A7H0VE71_9FLAO</name>
<sequence>MKPTLKFYLVLAGLGLNLALSAQPKLVDGVLAVVGKEIVLKSDLDQTAEAQVRQNPGLKVNNCQVFEDLLMEKLLLHQAALDSVEVGEDEVQANIDRRIGVFIQQIGSEAKLEQYYGKSILEIKEEMAPLIQNQLTAQRMLQEINGDVEITPSEVREFYESIPKDSLPLINAEVEYSEISIFPEITDQAKQEAIDKLKEIKDRIENGSSFSTMAVLYSEDPGSSRNGGEYKGIKRGQFVKEFEAVAFNLKLNEISEPFRTEYGYHIVQIQKKIGQELDLRHILIKPKISGEDLEKARSKADSIRTLILNSKISFEDAAQKFSGSEDSRLNGGRVMNQQTGDSRWEIGQLDKTVFYTLEGIEEGTISQPVLFRTRDEKEGYKIVKLIDRSEAHVANMATDYQRIKQVALAKKKQEVLEEWVNDKILDTYVRVNNDYLQCTFERQWLNNSSYAEQ</sequence>
<proteinExistence type="predicted"/>
<reference evidence="5 6" key="1">
    <citation type="submission" date="2020-08" db="EMBL/GenBank/DDBJ databases">
        <title>Croceimicrobium hydrocarbonivorans gen. nov., sp. nov., a novel marine bacterium isolated from a bacterial consortium that degrades polyethylene terephthalate.</title>
        <authorList>
            <person name="Liu R."/>
        </authorList>
    </citation>
    <scope>NUCLEOTIDE SEQUENCE [LARGE SCALE GENOMIC DNA]</scope>
    <source>
        <strain evidence="5 6">A20-9</strain>
    </source>
</reference>
<dbReference type="PANTHER" id="PTHR47637:SF1">
    <property type="entry name" value="CHAPERONE SURA"/>
    <property type="match status" value="1"/>
</dbReference>
<dbReference type="Pfam" id="PF00639">
    <property type="entry name" value="Rotamase"/>
    <property type="match status" value="2"/>
</dbReference>
<feature type="signal peptide" evidence="3">
    <location>
        <begin position="1"/>
        <end position="22"/>
    </location>
</feature>
<dbReference type="SUPFAM" id="SSF109998">
    <property type="entry name" value="Triger factor/SurA peptide-binding domain-like"/>
    <property type="match status" value="1"/>
</dbReference>
<dbReference type="SUPFAM" id="SSF54534">
    <property type="entry name" value="FKBP-like"/>
    <property type="match status" value="2"/>
</dbReference>
<dbReference type="InterPro" id="IPR000297">
    <property type="entry name" value="PPIase_PpiC"/>
</dbReference>
<dbReference type="Gene3D" id="1.10.4030.10">
    <property type="entry name" value="Porin chaperone SurA, peptide-binding domain"/>
    <property type="match status" value="1"/>
</dbReference>
<dbReference type="InterPro" id="IPR050280">
    <property type="entry name" value="OMP_Chaperone_SurA"/>
</dbReference>
<evidence type="ECO:0000256" key="2">
    <source>
        <dbReference type="PROSITE-ProRule" id="PRU00278"/>
    </source>
</evidence>
<dbReference type="PANTHER" id="PTHR47637">
    <property type="entry name" value="CHAPERONE SURA"/>
    <property type="match status" value="1"/>
</dbReference>
<dbReference type="Proteomes" id="UP000516305">
    <property type="component" value="Chromosome"/>
</dbReference>
<dbReference type="EMBL" id="CP060139">
    <property type="protein sequence ID" value="QNR24019.1"/>
    <property type="molecule type" value="Genomic_DNA"/>
</dbReference>
<feature type="domain" description="PpiC" evidence="4">
    <location>
        <begin position="274"/>
        <end position="387"/>
    </location>
</feature>
<dbReference type="InterPro" id="IPR027304">
    <property type="entry name" value="Trigger_fact/SurA_dom_sf"/>
</dbReference>
<keyword evidence="1 3" id="KW-0732">Signal</keyword>
<dbReference type="KEGG" id="chyd:H4K34_16845"/>
<evidence type="ECO:0000256" key="1">
    <source>
        <dbReference type="ARBA" id="ARBA00022729"/>
    </source>
</evidence>
<dbReference type="PROSITE" id="PS50198">
    <property type="entry name" value="PPIC_PPIASE_2"/>
    <property type="match status" value="2"/>
</dbReference>
<feature type="chain" id="PRO_5028948816" evidence="3">
    <location>
        <begin position="23"/>
        <end position="453"/>
    </location>
</feature>
<protein>
    <submittedName>
        <fullName evidence="5">Peptidylprolyl isomerase</fullName>
    </submittedName>
</protein>
<dbReference type="RefSeq" id="WP_210758552.1">
    <property type="nucleotide sequence ID" value="NZ_CP060139.1"/>
</dbReference>
<accession>A0A7H0VE71</accession>
<keyword evidence="6" id="KW-1185">Reference proteome</keyword>
<dbReference type="InterPro" id="IPR046357">
    <property type="entry name" value="PPIase_dom_sf"/>
</dbReference>
<dbReference type="GO" id="GO:0003755">
    <property type="term" value="F:peptidyl-prolyl cis-trans isomerase activity"/>
    <property type="evidence" value="ECO:0007669"/>
    <property type="project" value="UniProtKB-KW"/>
</dbReference>
<evidence type="ECO:0000313" key="6">
    <source>
        <dbReference type="Proteomes" id="UP000516305"/>
    </source>
</evidence>
<evidence type="ECO:0000259" key="4">
    <source>
        <dbReference type="PROSITE" id="PS50198"/>
    </source>
</evidence>
<keyword evidence="2 5" id="KW-0413">Isomerase</keyword>
<dbReference type="AlphaFoldDB" id="A0A7H0VE71"/>